<evidence type="ECO:0000313" key="9">
    <source>
        <dbReference type="EMBL" id="NNV21058.1"/>
    </source>
</evidence>
<dbReference type="Gene3D" id="3.40.640.10">
    <property type="entry name" value="Type I PLP-dependent aspartate aminotransferase-like (Major domain)"/>
    <property type="match status" value="1"/>
</dbReference>
<reference evidence="9 10" key="1">
    <citation type="submission" date="2018-11" db="EMBL/GenBank/DDBJ databases">
        <title>Genome sequencing and analysis.</title>
        <authorList>
            <person name="Huang Y.-T."/>
        </authorList>
    </citation>
    <scope>NUCLEOTIDE SEQUENCE [LARGE SCALE GENOMIC DNA]</scope>
    <source>
        <strain evidence="9 10">SHIN</strain>
    </source>
</reference>
<name>A0A7Y3WXB9_9HYPH</name>
<evidence type="ECO:0000256" key="6">
    <source>
        <dbReference type="ARBA" id="ARBA00049185"/>
    </source>
</evidence>
<feature type="domain" description="Aminotransferase class I/classII large" evidence="8">
    <location>
        <begin position="54"/>
        <end position="402"/>
    </location>
</feature>
<gene>
    <name evidence="9" type="ORF">EHE22_11535</name>
</gene>
<evidence type="ECO:0000259" key="8">
    <source>
        <dbReference type="Pfam" id="PF00155"/>
    </source>
</evidence>
<organism evidence="9 10">
    <name type="scientific">Brucella pseudogrignonensis</name>
    <dbReference type="NCBI Taxonomy" id="419475"/>
    <lineage>
        <taxon>Bacteria</taxon>
        <taxon>Pseudomonadati</taxon>
        <taxon>Pseudomonadota</taxon>
        <taxon>Alphaproteobacteria</taxon>
        <taxon>Hyphomicrobiales</taxon>
        <taxon>Brucellaceae</taxon>
        <taxon>Brucella/Ochrobactrum group</taxon>
        <taxon>Brucella</taxon>
    </lineage>
</organism>
<dbReference type="InterPro" id="IPR015424">
    <property type="entry name" value="PyrdxlP-dep_Trfase"/>
</dbReference>
<comment type="caution">
    <text evidence="9">The sequence shown here is derived from an EMBL/GenBank/DDBJ whole genome shotgun (WGS) entry which is preliminary data.</text>
</comment>
<dbReference type="AlphaFoldDB" id="A0A7Y3WXB9"/>
<evidence type="ECO:0000256" key="3">
    <source>
        <dbReference type="ARBA" id="ARBA00022576"/>
    </source>
</evidence>
<keyword evidence="5" id="KW-0663">Pyridoxal phosphate</keyword>
<evidence type="ECO:0000256" key="2">
    <source>
        <dbReference type="ARBA" id="ARBA00007441"/>
    </source>
</evidence>
<comment type="similarity">
    <text evidence="2 7">Belongs to the class-I pyridoxal-phosphate-dependent aminotransferase family.</text>
</comment>
<dbReference type="PANTHER" id="PTHR46383">
    <property type="entry name" value="ASPARTATE AMINOTRANSFERASE"/>
    <property type="match status" value="1"/>
</dbReference>
<dbReference type="GO" id="GO:0004069">
    <property type="term" value="F:L-aspartate:2-oxoglutarate aminotransferase activity"/>
    <property type="evidence" value="ECO:0007669"/>
    <property type="project" value="UniProtKB-EC"/>
</dbReference>
<keyword evidence="4 7" id="KW-0808">Transferase</keyword>
<dbReference type="InterPro" id="IPR004838">
    <property type="entry name" value="NHTrfase_class1_PyrdxlP-BS"/>
</dbReference>
<dbReference type="GO" id="GO:0030170">
    <property type="term" value="F:pyridoxal phosphate binding"/>
    <property type="evidence" value="ECO:0007669"/>
    <property type="project" value="InterPro"/>
</dbReference>
<evidence type="ECO:0000313" key="10">
    <source>
        <dbReference type="Proteomes" id="UP000526233"/>
    </source>
</evidence>
<dbReference type="SUPFAM" id="SSF53383">
    <property type="entry name" value="PLP-dependent transferases"/>
    <property type="match status" value="1"/>
</dbReference>
<protein>
    <recommendedName>
        <fullName evidence="7">Aminotransferase</fullName>
        <ecNumber evidence="7">2.6.1.-</ecNumber>
    </recommendedName>
</protein>
<evidence type="ECO:0000256" key="5">
    <source>
        <dbReference type="ARBA" id="ARBA00022898"/>
    </source>
</evidence>
<dbReference type="NCBIfam" id="NF004770">
    <property type="entry name" value="PRK06108.1"/>
    <property type="match status" value="1"/>
</dbReference>
<proteinExistence type="inferred from homology"/>
<dbReference type="GO" id="GO:0006520">
    <property type="term" value="P:amino acid metabolic process"/>
    <property type="evidence" value="ECO:0007669"/>
    <property type="project" value="InterPro"/>
</dbReference>
<accession>A0A7Y3WXB9</accession>
<evidence type="ECO:0000256" key="4">
    <source>
        <dbReference type="ARBA" id="ARBA00022679"/>
    </source>
</evidence>
<dbReference type="InterPro" id="IPR004839">
    <property type="entry name" value="Aminotransferase_I/II_large"/>
</dbReference>
<dbReference type="EMBL" id="PKQI01000002">
    <property type="protein sequence ID" value="NNV21058.1"/>
    <property type="molecule type" value="Genomic_DNA"/>
</dbReference>
<dbReference type="Gene3D" id="3.90.1150.10">
    <property type="entry name" value="Aspartate Aminotransferase, domain 1"/>
    <property type="match status" value="1"/>
</dbReference>
<dbReference type="InterPro" id="IPR050596">
    <property type="entry name" value="AspAT/PAT-like"/>
</dbReference>
<dbReference type="Proteomes" id="UP000526233">
    <property type="component" value="Unassembled WGS sequence"/>
</dbReference>
<dbReference type="PROSITE" id="PS00105">
    <property type="entry name" value="AA_TRANSFER_CLASS_1"/>
    <property type="match status" value="1"/>
</dbReference>
<dbReference type="EC" id="2.6.1.-" evidence="7"/>
<evidence type="ECO:0000256" key="1">
    <source>
        <dbReference type="ARBA" id="ARBA00001933"/>
    </source>
</evidence>
<evidence type="ECO:0000256" key="7">
    <source>
        <dbReference type="RuleBase" id="RU000481"/>
    </source>
</evidence>
<dbReference type="CDD" id="cd00609">
    <property type="entry name" value="AAT_like"/>
    <property type="match status" value="1"/>
</dbReference>
<dbReference type="InterPro" id="IPR015421">
    <property type="entry name" value="PyrdxlP-dep_Trfase_major"/>
</dbReference>
<comment type="cofactor">
    <cofactor evidence="1 7">
        <name>pyridoxal 5'-phosphate</name>
        <dbReference type="ChEBI" id="CHEBI:597326"/>
    </cofactor>
</comment>
<comment type="catalytic activity">
    <reaction evidence="6">
        <text>L-aspartate + 2-oxoglutarate = oxaloacetate + L-glutamate</text>
        <dbReference type="Rhea" id="RHEA:21824"/>
        <dbReference type="ChEBI" id="CHEBI:16452"/>
        <dbReference type="ChEBI" id="CHEBI:16810"/>
        <dbReference type="ChEBI" id="CHEBI:29985"/>
        <dbReference type="ChEBI" id="CHEBI:29991"/>
        <dbReference type="EC" id="2.6.1.1"/>
    </reaction>
</comment>
<dbReference type="Pfam" id="PF00155">
    <property type="entry name" value="Aminotran_1_2"/>
    <property type="match status" value="1"/>
</dbReference>
<keyword evidence="3 7" id="KW-0032">Aminotransferase</keyword>
<sequence length="409" mass="44802">MISCVLLANQVQAQPDFMWEQMTLIAKLRPEAAQSPESGIVAVANHGRGKPGLIPLWVGEGDLPTPDFIREAAQKGIADGETFYTWQAGIPELREALARYHARHFPQSFNPENFYVTGSGMHAIEMALKATTGAGEEAIYLSPAWPNFVGAAGLAGAVPVPVELEFGANGWVLDPEKIAAAITPRTRAMFINTPSNPTGWTADVETLRFILNLAREKGIWIIADEIYTHFYYGGGRAPSFMDIMEPDDRIIFVNSFSKNWAMTGWRVGWMTVHPSIGPVVENMIQYSNSGVAQFMQRGAVAALDHGDDFIAMQVERARSTRDRLCATLQETGRVRLAPPQGAFYLFFGVEGVTNSVQAAIDMVDNANVGLAPGSAFGLGGEGFFRLCFCRDPQQVDESAARLVQWINQR</sequence>
<dbReference type="InterPro" id="IPR015422">
    <property type="entry name" value="PyrdxlP-dep_Trfase_small"/>
</dbReference>